<protein>
    <submittedName>
        <fullName evidence="2">Tetratricopeptide (TPR) repeat protein</fullName>
    </submittedName>
</protein>
<sequence>MMEATVEYFPHREEKRLRQQLSEAKRKRNKEEEAKIKKQLVRLYLFHGENFKMAEQPDPEQAEKYLRKALALDQKHPVAHYRLAHLLYRKREYAEAIHHFKKALDGTDQEQLDETQVLLTQMFMVNCGIFLVKESVGEIEFIQNNAYAQYNSALIEKYKSEILVTSADMLERMLYRKISPDGSEVISEDYYNELYDYPEANQVLLSISDEGYEVAFAGKRKKLEKTSFYVLFILIQADRYMTYEDIKVQLFDKYFEQERSEASIRQTIRRLKERLPFWEQMIESQIIDNKIGRRRKSGLTYLILCRASDILPGKEA</sequence>
<dbReference type="InterPro" id="IPR019734">
    <property type="entry name" value="TPR_rpt"/>
</dbReference>
<keyword evidence="3" id="KW-1185">Reference proteome</keyword>
<accession>A0ABU0CLY0</accession>
<evidence type="ECO:0000313" key="2">
    <source>
        <dbReference type="EMBL" id="MDQ0337420.1"/>
    </source>
</evidence>
<dbReference type="Proteomes" id="UP001232445">
    <property type="component" value="Unassembled WGS sequence"/>
</dbReference>
<dbReference type="EMBL" id="JAUSUQ010000001">
    <property type="protein sequence ID" value="MDQ0337420.1"/>
    <property type="molecule type" value="Genomic_DNA"/>
</dbReference>
<reference evidence="2 3" key="1">
    <citation type="submission" date="2023-07" db="EMBL/GenBank/DDBJ databases">
        <title>Genomic Encyclopedia of Type Strains, Phase IV (KMG-IV): sequencing the most valuable type-strain genomes for metagenomic binning, comparative biology and taxonomic classification.</title>
        <authorList>
            <person name="Goeker M."/>
        </authorList>
    </citation>
    <scope>NUCLEOTIDE SEQUENCE [LARGE SCALE GENOMIC DNA]</scope>
    <source>
        <strain evidence="2 3">DSM 17740</strain>
    </source>
</reference>
<evidence type="ECO:0000313" key="3">
    <source>
        <dbReference type="Proteomes" id="UP001232445"/>
    </source>
</evidence>
<dbReference type="Pfam" id="PF14559">
    <property type="entry name" value="TPR_19"/>
    <property type="match status" value="1"/>
</dbReference>
<comment type="caution">
    <text evidence="2">The sequence shown here is derived from an EMBL/GenBank/DDBJ whole genome shotgun (WGS) entry which is preliminary data.</text>
</comment>
<dbReference type="SUPFAM" id="SSF48452">
    <property type="entry name" value="TPR-like"/>
    <property type="match status" value="1"/>
</dbReference>
<dbReference type="InterPro" id="IPR011990">
    <property type="entry name" value="TPR-like_helical_dom_sf"/>
</dbReference>
<keyword evidence="1" id="KW-0802">TPR repeat</keyword>
<gene>
    <name evidence="2" type="ORF">J2S00_000190</name>
</gene>
<dbReference type="PROSITE" id="PS50005">
    <property type="entry name" value="TPR"/>
    <property type="match status" value="1"/>
</dbReference>
<evidence type="ECO:0000256" key="1">
    <source>
        <dbReference type="PROSITE-ProRule" id="PRU00339"/>
    </source>
</evidence>
<organism evidence="2 3">
    <name type="scientific">Caldalkalibacillus uzonensis</name>
    <dbReference type="NCBI Taxonomy" id="353224"/>
    <lineage>
        <taxon>Bacteria</taxon>
        <taxon>Bacillati</taxon>
        <taxon>Bacillota</taxon>
        <taxon>Bacilli</taxon>
        <taxon>Bacillales</taxon>
        <taxon>Bacillaceae</taxon>
        <taxon>Caldalkalibacillus</taxon>
    </lineage>
</organism>
<dbReference type="Gene3D" id="1.25.40.10">
    <property type="entry name" value="Tetratricopeptide repeat domain"/>
    <property type="match status" value="1"/>
</dbReference>
<name>A0ABU0CLY0_9BACI</name>
<proteinExistence type="predicted"/>
<feature type="repeat" description="TPR" evidence="1">
    <location>
        <begin position="77"/>
        <end position="110"/>
    </location>
</feature>